<dbReference type="AntiFam" id="ANF00134">
    <property type="entry name" value="Shadow ORF (opposite odhA)"/>
</dbReference>
<evidence type="ECO:0000313" key="1">
    <source>
        <dbReference type="EMBL" id="OIQ69076.1"/>
    </source>
</evidence>
<name>A0A1J5PNB1_9ZZZZ</name>
<comment type="caution">
    <text evidence="1">The sequence shown here is derived from an EMBL/GenBank/DDBJ whole genome shotgun (WGS) entry which is preliminary data.</text>
</comment>
<sequence length="308" mass="33408">MRHADHHFLHAELAGALHQGVHRHDEALAAFERKPFLAHVLGGKIALQPFGRGQALQQMLLGVGIDGGAGAGGFQPLLPPALLILVADVHELGTDGTAIGFVQVVDQLAQRQVLAVEKGVADVEHRLQISVGKAIERRFQIGDRRSLGALERIEVGPAHTHVTVGGDQLLRRNTLARQIRAGDCLQGADRPGLGPFGKCGNDWRMGHVARIAAVERRHMLQRVEVVAPVIGNGTGIGEIALVHFFDVRSIAAKQVGIGAKFLQQHMRSQSAGYPGAQWENILPRLGHPDWRICGLSQRRAWIDSLQRS</sequence>
<organism evidence="1">
    <name type="scientific">mine drainage metagenome</name>
    <dbReference type="NCBI Taxonomy" id="410659"/>
    <lineage>
        <taxon>unclassified sequences</taxon>
        <taxon>metagenomes</taxon>
        <taxon>ecological metagenomes</taxon>
    </lineage>
</organism>
<reference evidence="1" key="1">
    <citation type="submission" date="2016-10" db="EMBL/GenBank/DDBJ databases">
        <title>Sequence of Gallionella enrichment culture.</title>
        <authorList>
            <person name="Poehlein A."/>
            <person name="Muehling M."/>
            <person name="Daniel R."/>
        </authorList>
    </citation>
    <scope>NUCLEOTIDE SEQUENCE</scope>
</reference>
<dbReference type="AlphaFoldDB" id="A0A1J5PNB1"/>
<gene>
    <name evidence="1" type="ORF">GALL_493240</name>
</gene>
<proteinExistence type="predicted"/>
<protein>
    <submittedName>
        <fullName evidence="1">Uncharacterized protein</fullName>
    </submittedName>
</protein>
<dbReference type="EMBL" id="MLJW01004930">
    <property type="protein sequence ID" value="OIQ69076.1"/>
    <property type="molecule type" value="Genomic_DNA"/>
</dbReference>
<accession>A0A1J5PNB1</accession>